<evidence type="ECO:0000313" key="5">
    <source>
        <dbReference type="EMBL" id="BBD98097.1"/>
    </source>
</evidence>
<dbReference type="PANTHER" id="PTHR43201:SF5">
    <property type="entry name" value="MEDIUM-CHAIN ACYL-COA LIGASE ACSF2, MITOCHONDRIAL"/>
    <property type="match status" value="1"/>
</dbReference>
<sequence length="571" mass="62261">MTKSWPVMSLKEAEAQLCVPGSRFEIRKAVINGRELRTWASLPDNVAELAKQVRAKHGEREFLVLNDERVTYEGWFRAVSTLADHFVREGVRPGDRVAIAMRNLPEWPVVLFAATVCGAIAVPLNAWWTGEELGYALEQSGSTVLICDDERFERVTGGSPELAGRLKIIVSRSPRPGIVSLESIIGEVAGYGRLPDLPLPDVAMKPDDPLTIFYTSGTTGRPKGALGTHRNMLSGLVAMDFIGQRGALRRGEPISDLTPSVTLMTIPLFHVTGCAALLMSAFACGGKVVLMHKWNTIEAMGLIERERITSAGGVPTIAWQLIDSPERSRFDLSSLNYVPYGGAPAAPDLPFLIERELSAVPYNGWGMTETSGTITGHSAEDYMNRPDSCGPPLPVDDLRVVNEAGEPLPVGEIGELCVQGPQIVMGYWQNPQATEATFGDGWMRTGDLATLDEEGFCTIVGRSKDVIIRGGENIYAVEVENALFSHPAVTDAAVVALPHDRLGEEPGAMCLIAEGHSVSEDELKLWLRERLAAFKIPVVIRFHHEPLPRNPNGKVMKNEVRALLLSDAMQD</sequence>
<dbReference type="RefSeq" id="WP_066700190.1">
    <property type="nucleotide sequence ID" value="NZ_AP018664.1"/>
</dbReference>
<dbReference type="Pfam" id="PF13193">
    <property type="entry name" value="AMP-binding_C"/>
    <property type="match status" value="1"/>
</dbReference>
<reference evidence="5 6" key="1">
    <citation type="submission" date="2018-05" db="EMBL/GenBank/DDBJ databases">
        <title>Complete Genome Sequence of the Nonylphenol-Degrading Bacterium Sphingobium amiense DSM 16289T.</title>
        <authorList>
            <person name="Ootsuka M."/>
            <person name="Nishizawa T."/>
            <person name="Ohta H."/>
        </authorList>
    </citation>
    <scope>NUCLEOTIDE SEQUENCE [LARGE SCALE GENOMIC DNA]</scope>
    <source>
        <strain evidence="5 6">DSM 16289</strain>
    </source>
</reference>
<evidence type="ECO:0000256" key="1">
    <source>
        <dbReference type="ARBA" id="ARBA00006432"/>
    </source>
</evidence>
<dbReference type="PROSITE" id="PS00455">
    <property type="entry name" value="AMP_BINDING"/>
    <property type="match status" value="1"/>
</dbReference>
<dbReference type="GO" id="GO:0031956">
    <property type="term" value="F:medium-chain fatty acid-CoA ligase activity"/>
    <property type="evidence" value="ECO:0007669"/>
    <property type="project" value="TreeGrafter"/>
</dbReference>
<keyword evidence="2 5" id="KW-0436">Ligase</keyword>
<feature type="domain" description="AMP-binding enzyme C-terminal" evidence="4">
    <location>
        <begin position="478"/>
        <end position="554"/>
    </location>
</feature>
<dbReference type="Gene3D" id="3.40.50.980">
    <property type="match status" value="2"/>
</dbReference>
<evidence type="ECO:0000313" key="6">
    <source>
        <dbReference type="Proteomes" id="UP000279959"/>
    </source>
</evidence>
<evidence type="ECO:0000259" key="3">
    <source>
        <dbReference type="Pfam" id="PF00501"/>
    </source>
</evidence>
<dbReference type="GO" id="GO:0006631">
    <property type="term" value="P:fatty acid metabolic process"/>
    <property type="evidence" value="ECO:0007669"/>
    <property type="project" value="TreeGrafter"/>
</dbReference>
<dbReference type="KEGG" id="sami:SAMIE_1015980"/>
<accession>A0A494W6B1</accession>
<keyword evidence="6" id="KW-1185">Reference proteome</keyword>
<dbReference type="InterPro" id="IPR045851">
    <property type="entry name" value="AMP-bd_C_sf"/>
</dbReference>
<proteinExistence type="inferred from homology"/>
<name>A0A494W6B1_9SPHN</name>
<dbReference type="Gene3D" id="3.30.300.30">
    <property type="match status" value="1"/>
</dbReference>
<comment type="similarity">
    <text evidence="1">Belongs to the ATP-dependent AMP-binding enzyme family.</text>
</comment>
<dbReference type="Proteomes" id="UP000279959">
    <property type="component" value="Chromosome"/>
</dbReference>
<dbReference type="Gene3D" id="2.30.38.10">
    <property type="entry name" value="Luciferase, Domain 3"/>
    <property type="match status" value="1"/>
</dbReference>
<organism evidence="5 6">
    <name type="scientific">Sphingobium amiense</name>
    <dbReference type="NCBI Taxonomy" id="135719"/>
    <lineage>
        <taxon>Bacteria</taxon>
        <taxon>Pseudomonadati</taxon>
        <taxon>Pseudomonadota</taxon>
        <taxon>Alphaproteobacteria</taxon>
        <taxon>Sphingomonadales</taxon>
        <taxon>Sphingomonadaceae</taxon>
        <taxon>Sphingobium</taxon>
    </lineage>
</organism>
<evidence type="ECO:0000259" key="4">
    <source>
        <dbReference type="Pfam" id="PF13193"/>
    </source>
</evidence>
<gene>
    <name evidence="5" type="ORF">SAMIE_1015980</name>
</gene>
<dbReference type="InterPro" id="IPR020845">
    <property type="entry name" value="AMP-binding_CS"/>
</dbReference>
<dbReference type="SUPFAM" id="SSF56801">
    <property type="entry name" value="Acetyl-CoA synthetase-like"/>
    <property type="match status" value="1"/>
</dbReference>
<dbReference type="EMBL" id="AP018664">
    <property type="protein sequence ID" value="BBD98097.1"/>
    <property type="molecule type" value="Genomic_DNA"/>
</dbReference>
<protein>
    <submittedName>
        <fullName evidence="5">Fatty acid--CoA ligase</fullName>
    </submittedName>
</protein>
<evidence type="ECO:0000256" key="2">
    <source>
        <dbReference type="ARBA" id="ARBA00022598"/>
    </source>
</evidence>
<dbReference type="AlphaFoldDB" id="A0A494W6B1"/>
<dbReference type="PANTHER" id="PTHR43201">
    <property type="entry name" value="ACYL-COA SYNTHETASE"/>
    <property type="match status" value="1"/>
</dbReference>
<feature type="domain" description="AMP-dependent synthetase/ligase" evidence="3">
    <location>
        <begin position="55"/>
        <end position="428"/>
    </location>
</feature>
<dbReference type="InterPro" id="IPR000873">
    <property type="entry name" value="AMP-dep_synth/lig_dom"/>
</dbReference>
<dbReference type="InterPro" id="IPR025110">
    <property type="entry name" value="AMP-bd_C"/>
</dbReference>
<dbReference type="Pfam" id="PF00501">
    <property type="entry name" value="AMP-binding"/>
    <property type="match status" value="1"/>
</dbReference>